<evidence type="ECO:0000313" key="4">
    <source>
        <dbReference type="EnsemblMetazoa" id="ACUA024889-PA"/>
    </source>
</evidence>
<organism evidence="4 5">
    <name type="scientific">Anopheles culicifacies</name>
    <dbReference type="NCBI Taxonomy" id="139723"/>
    <lineage>
        <taxon>Eukaryota</taxon>
        <taxon>Metazoa</taxon>
        <taxon>Ecdysozoa</taxon>
        <taxon>Arthropoda</taxon>
        <taxon>Hexapoda</taxon>
        <taxon>Insecta</taxon>
        <taxon>Pterygota</taxon>
        <taxon>Neoptera</taxon>
        <taxon>Endopterygota</taxon>
        <taxon>Diptera</taxon>
        <taxon>Nematocera</taxon>
        <taxon>Culicoidea</taxon>
        <taxon>Culicidae</taxon>
        <taxon>Anophelinae</taxon>
        <taxon>Anopheles</taxon>
        <taxon>culicifacies species complex</taxon>
    </lineage>
</organism>
<feature type="domain" description="DH" evidence="3">
    <location>
        <begin position="139"/>
        <end position="258"/>
    </location>
</feature>
<dbReference type="EnsemblMetazoa" id="ACUA024889-RA">
    <property type="protein sequence ID" value="ACUA024889-PA"/>
    <property type="gene ID" value="ACUA024889"/>
</dbReference>
<dbReference type="InterPro" id="IPR035899">
    <property type="entry name" value="DBL_dom_sf"/>
</dbReference>
<dbReference type="Gene3D" id="1.20.900.10">
    <property type="entry name" value="Dbl homology (DH) domain"/>
    <property type="match status" value="1"/>
</dbReference>
<evidence type="ECO:0000259" key="3">
    <source>
        <dbReference type="PROSITE" id="PS50010"/>
    </source>
</evidence>
<dbReference type="VEuPathDB" id="VectorBase:ACUA024889"/>
<dbReference type="SUPFAM" id="SSF48065">
    <property type="entry name" value="DBL homology domain (DH-domain)"/>
    <property type="match status" value="1"/>
</dbReference>
<dbReference type="GO" id="GO:0005085">
    <property type="term" value="F:guanyl-nucleotide exchange factor activity"/>
    <property type="evidence" value="ECO:0007669"/>
    <property type="project" value="UniProtKB-KW"/>
</dbReference>
<dbReference type="PROSITE" id="PS50010">
    <property type="entry name" value="DH_2"/>
    <property type="match status" value="1"/>
</dbReference>
<dbReference type="InterPro" id="IPR051336">
    <property type="entry name" value="RhoGEF_Guanine_NuclExch_SF"/>
</dbReference>
<dbReference type="STRING" id="139723.A0A182MS13"/>
<reference evidence="5" key="1">
    <citation type="submission" date="2013-09" db="EMBL/GenBank/DDBJ databases">
        <title>The Genome Sequence of Anopheles culicifacies species A.</title>
        <authorList>
            <consortium name="The Broad Institute Genomics Platform"/>
            <person name="Neafsey D.E."/>
            <person name="Besansky N."/>
            <person name="Howell P."/>
            <person name="Walton C."/>
            <person name="Young S.K."/>
            <person name="Zeng Q."/>
            <person name="Gargeya S."/>
            <person name="Fitzgerald M."/>
            <person name="Haas B."/>
            <person name="Abouelleil A."/>
            <person name="Allen A.W."/>
            <person name="Alvarado L."/>
            <person name="Arachchi H.M."/>
            <person name="Berlin A.M."/>
            <person name="Chapman S.B."/>
            <person name="Gainer-Dewar J."/>
            <person name="Goldberg J."/>
            <person name="Griggs A."/>
            <person name="Gujja S."/>
            <person name="Hansen M."/>
            <person name="Howarth C."/>
            <person name="Imamovic A."/>
            <person name="Ireland A."/>
            <person name="Larimer J."/>
            <person name="McCowan C."/>
            <person name="Murphy C."/>
            <person name="Pearson M."/>
            <person name="Poon T.W."/>
            <person name="Priest M."/>
            <person name="Roberts A."/>
            <person name="Saif S."/>
            <person name="Shea T."/>
            <person name="Sisk P."/>
            <person name="Sykes S."/>
            <person name="Wortman J."/>
            <person name="Nusbaum C."/>
            <person name="Birren B."/>
        </authorList>
    </citation>
    <scope>NUCLEOTIDE SEQUENCE [LARGE SCALE GENOMIC DNA]</scope>
    <source>
        <strain evidence="5">A-37</strain>
    </source>
</reference>
<dbReference type="Proteomes" id="UP000075883">
    <property type="component" value="Unassembled WGS sequence"/>
</dbReference>
<keyword evidence="5" id="KW-1185">Reference proteome</keyword>
<dbReference type="InterPro" id="IPR000219">
    <property type="entry name" value="DH_dom"/>
</dbReference>
<accession>A0A182MS13</accession>
<dbReference type="PANTHER" id="PTHR22826">
    <property type="entry name" value="RHO GUANINE EXCHANGE FACTOR-RELATED"/>
    <property type="match status" value="1"/>
</dbReference>
<proteinExistence type="predicted"/>
<keyword evidence="1" id="KW-0344">Guanine-nucleotide releasing factor</keyword>
<reference evidence="4" key="2">
    <citation type="submission" date="2020-05" db="UniProtKB">
        <authorList>
            <consortium name="EnsemblMetazoa"/>
        </authorList>
    </citation>
    <scope>IDENTIFICATION</scope>
    <source>
        <strain evidence="4">A-37</strain>
    </source>
</reference>
<dbReference type="GO" id="GO:0005737">
    <property type="term" value="C:cytoplasm"/>
    <property type="evidence" value="ECO:0007669"/>
    <property type="project" value="TreeGrafter"/>
</dbReference>
<protein>
    <recommendedName>
        <fullName evidence="3">DH domain-containing protein</fullName>
    </recommendedName>
</protein>
<name>A0A182MS13_9DIPT</name>
<feature type="compositionally biased region" description="Basic residues" evidence="2">
    <location>
        <begin position="63"/>
        <end position="83"/>
    </location>
</feature>
<sequence>MYDILVVNKNYDAEGPDSISVRIGDLVEVLDMGDSAVNAAKKPKLDPQMNIGQTEDRLDSSASRHKLAVKPKKNHQSSSHRRSVSPQPPYQPKPNEKWKVRIFDGDDNAKAGWIPVSVLDINHTEQAVFGEKSNDAAYRREAVVRELVETEEEFAKDLQQVVDNYLKYIDNKDNKVPRVVRDHKDDIFNNFKQIADFHNTVLIEGVKYYANNPKMIGKTFLRLERDFDKHVKYCRDAPVAQEFLASNDAIRDFFMEVLTVRDCPAIITTACQAHDETTGALYCTGTACVPGSVYASTAWHTPVRLLPNRMLPEIWTDRSGATAKQIVPVRLHPRRRASGIKSHRRYRPPVRRLYSSFRFGSSFWNRDHDNEWP</sequence>
<dbReference type="EMBL" id="AXCM01008945">
    <property type="status" value="NOT_ANNOTATED_CDS"/>
    <property type="molecule type" value="Genomic_DNA"/>
</dbReference>
<feature type="region of interest" description="Disordered" evidence="2">
    <location>
        <begin position="41"/>
        <end position="96"/>
    </location>
</feature>
<evidence type="ECO:0000256" key="1">
    <source>
        <dbReference type="ARBA" id="ARBA00022658"/>
    </source>
</evidence>
<evidence type="ECO:0000256" key="2">
    <source>
        <dbReference type="SAM" id="MobiDB-lite"/>
    </source>
</evidence>
<dbReference type="Pfam" id="PF00621">
    <property type="entry name" value="RhoGEF"/>
    <property type="match status" value="1"/>
</dbReference>
<evidence type="ECO:0000313" key="5">
    <source>
        <dbReference type="Proteomes" id="UP000075883"/>
    </source>
</evidence>
<dbReference type="AlphaFoldDB" id="A0A182MS13"/>